<dbReference type="RefSeq" id="XP_027357178.1">
    <property type="nucleotide sequence ID" value="XM_027501377.1"/>
</dbReference>
<dbReference type="GeneID" id="113866549"/>
<evidence type="ECO:0000313" key="1">
    <source>
        <dbReference type="Proteomes" id="UP000694853"/>
    </source>
</evidence>
<gene>
    <name evidence="2" type="primary">LOC113866549</name>
</gene>
<sequence length="222" mass="25419">MAIVFTLHLAMKFSSDRDRIITVHADQKLARECYFASMRLKPFPGPSRDVNIVSEVELDVELDPRIDEGFWVEPSEDKKPFQLGKKSKQTTYLRTGLSLNKQQALQKIRMYPPDEGKTAFITDTSASLGDHITHLIKVFIEAQRYGMRFDLEKYMFGIAKGKFLGFMLSERGIQANPDKCQAVVDMRSPDNTKEVQRLTGRIAALSRFLPRIAEKPDLSRIY</sequence>
<proteinExistence type="predicted"/>
<keyword evidence="1" id="KW-1185">Reference proteome</keyword>
<dbReference type="InterPro" id="IPR050951">
    <property type="entry name" value="Retrovirus_Pol_polyprotein"/>
</dbReference>
<dbReference type="KEGG" id="aprc:113866549"/>
<evidence type="ECO:0000313" key="2">
    <source>
        <dbReference type="RefSeq" id="XP_027357178.1"/>
    </source>
</evidence>
<name>A0A8B8LP41_ABRPR</name>
<dbReference type="SUPFAM" id="SSF56672">
    <property type="entry name" value="DNA/RNA polymerases"/>
    <property type="match status" value="1"/>
</dbReference>
<dbReference type="InterPro" id="IPR043502">
    <property type="entry name" value="DNA/RNA_pol_sf"/>
</dbReference>
<dbReference type="Proteomes" id="UP000694853">
    <property type="component" value="Unplaced"/>
</dbReference>
<dbReference type="Gene3D" id="3.30.70.270">
    <property type="match status" value="1"/>
</dbReference>
<dbReference type="OrthoDB" id="1431288at2759"/>
<protein>
    <submittedName>
        <fullName evidence="2">Uncharacterized protein LOC113866549</fullName>
    </submittedName>
</protein>
<dbReference type="PANTHER" id="PTHR37984">
    <property type="entry name" value="PROTEIN CBG26694"/>
    <property type="match status" value="1"/>
</dbReference>
<reference evidence="2" key="2">
    <citation type="submission" date="2025-08" db="UniProtKB">
        <authorList>
            <consortium name="RefSeq"/>
        </authorList>
    </citation>
    <scope>IDENTIFICATION</scope>
    <source>
        <tissue evidence="2">Young leaves</tissue>
    </source>
</reference>
<dbReference type="AlphaFoldDB" id="A0A8B8LP41"/>
<reference evidence="1" key="1">
    <citation type="journal article" date="2019" name="Toxins">
        <title>Detection of Abrin-Like and Prepropulchellin-Like Toxin Genes and Transcripts Using Whole Genome Sequencing and Full-Length Transcript Sequencing of Abrus precatorius.</title>
        <authorList>
            <person name="Hovde B.T."/>
            <person name="Daligault H.E."/>
            <person name="Hanschen E.R."/>
            <person name="Kunde Y.A."/>
            <person name="Johnson M.B."/>
            <person name="Starkenburg S.R."/>
            <person name="Johnson S.L."/>
        </authorList>
    </citation>
    <scope>NUCLEOTIDE SEQUENCE [LARGE SCALE GENOMIC DNA]</scope>
</reference>
<organism evidence="1 2">
    <name type="scientific">Abrus precatorius</name>
    <name type="common">Indian licorice</name>
    <name type="synonym">Glycine abrus</name>
    <dbReference type="NCBI Taxonomy" id="3816"/>
    <lineage>
        <taxon>Eukaryota</taxon>
        <taxon>Viridiplantae</taxon>
        <taxon>Streptophyta</taxon>
        <taxon>Embryophyta</taxon>
        <taxon>Tracheophyta</taxon>
        <taxon>Spermatophyta</taxon>
        <taxon>Magnoliopsida</taxon>
        <taxon>eudicotyledons</taxon>
        <taxon>Gunneridae</taxon>
        <taxon>Pentapetalae</taxon>
        <taxon>rosids</taxon>
        <taxon>fabids</taxon>
        <taxon>Fabales</taxon>
        <taxon>Fabaceae</taxon>
        <taxon>Papilionoideae</taxon>
        <taxon>50 kb inversion clade</taxon>
        <taxon>NPAAA clade</taxon>
        <taxon>indigoferoid/millettioid clade</taxon>
        <taxon>Abreae</taxon>
        <taxon>Abrus</taxon>
    </lineage>
</organism>
<dbReference type="PANTHER" id="PTHR37984:SF5">
    <property type="entry name" value="PROTEIN NYNRIN-LIKE"/>
    <property type="match status" value="1"/>
</dbReference>
<accession>A0A8B8LP41</accession>
<dbReference type="InterPro" id="IPR043128">
    <property type="entry name" value="Rev_trsase/Diguanyl_cyclase"/>
</dbReference>